<keyword evidence="10" id="KW-0862">Zinc</keyword>
<evidence type="ECO:0000313" key="13">
    <source>
        <dbReference type="EMBL" id="EYF04720.1"/>
    </source>
</evidence>
<dbReference type="OrthoDB" id="8842430at2"/>
<dbReference type="Gene3D" id="3.40.50.1970">
    <property type="match status" value="1"/>
</dbReference>
<evidence type="ECO:0000256" key="11">
    <source>
        <dbReference type="PIRSR" id="PIRSR000112-2"/>
    </source>
</evidence>
<comment type="caution">
    <text evidence="13">The sequence shown here is derived from an EMBL/GenBank/DDBJ whole genome shotgun (WGS) entry which is preliminary data.</text>
</comment>
<evidence type="ECO:0000256" key="12">
    <source>
        <dbReference type="PIRSR" id="PIRSR000112-3"/>
    </source>
</evidence>
<gene>
    <name evidence="13" type="ORF">CAP_4195</name>
</gene>
<keyword evidence="2" id="KW-0444">Lipid biosynthesis</keyword>
<name>A0A017T7E1_9BACT</name>
<proteinExistence type="predicted"/>
<evidence type="ECO:0000256" key="1">
    <source>
        <dbReference type="ARBA" id="ARBA00022490"/>
    </source>
</evidence>
<feature type="binding site" evidence="10">
    <location>
        <position position="171"/>
    </location>
    <ligand>
        <name>glycerol</name>
        <dbReference type="ChEBI" id="CHEBI:17754"/>
    </ligand>
</feature>
<comment type="cofactor">
    <cofactor evidence="10">
        <name>Zn(2+)</name>
        <dbReference type="ChEBI" id="CHEBI:29105"/>
    </cofactor>
    <text evidence="10">Binds 1 zinc ion per subunit.</text>
</comment>
<sequence length="351" mass="37150">MVSHRQQLAVPSLVRIKPGALDRVGLYLARDGHRRVALLISAGMLPEIGARVRESLAAHGVEVVRNDEVSDASFEHAASLFAGLPSPCAAVVGVGGGRALDVAKYTAFLADLPCVAVPTSLSNDGFCSPQASLCHAGRRRSLPAAMPAGVVVDTAVCLGAPDALWWSGVGDLCAKVTAVADWKLAFHARGTPVNDLAALLSDATVFQFMARPSGDLEGVRLLATSLMLNGIAMAVCGSSRPASGSEHLISHALDALSERPRLHGLQVGVATYLVSHLQRQGTERIAAVLDATGFWKGVEADPFSRATWREAVRLAPSMKDDFYTVLSSRDCADEVADLLTHDPRLQRCFVD</sequence>
<evidence type="ECO:0000256" key="9">
    <source>
        <dbReference type="ARBA" id="ARBA00023264"/>
    </source>
</evidence>
<accession>A0A017T7E1</accession>
<dbReference type="STRING" id="1192034.CAP_4195"/>
<evidence type="ECO:0000256" key="3">
    <source>
        <dbReference type="ARBA" id="ARBA00022723"/>
    </source>
</evidence>
<dbReference type="InterPro" id="IPR016205">
    <property type="entry name" value="Glycerol_DH"/>
</dbReference>
<dbReference type="EMBL" id="ASRX01000030">
    <property type="protein sequence ID" value="EYF04720.1"/>
    <property type="molecule type" value="Genomic_DNA"/>
</dbReference>
<dbReference type="SUPFAM" id="SSF56796">
    <property type="entry name" value="Dehydroquinate synthase-like"/>
    <property type="match status" value="1"/>
</dbReference>
<dbReference type="AlphaFoldDB" id="A0A017T7E1"/>
<evidence type="ECO:0000313" key="14">
    <source>
        <dbReference type="Proteomes" id="UP000019678"/>
    </source>
</evidence>
<keyword evidence="1" id="KW-0963">Cytoplasm</keyword>
<keyword evidence="6 12" id="KW-0520">NAD</keyword>
<evidence type="ECO:0000256" key="7">
    <source>
        <dbReference type="ARBA" id="ARBA00023098"/>
    </source>
</evidence>
<dbReference type="Pfam" id="PF13685">
    <property type="entry name" value="Fe-ADH_2"/>
    <property type="match status" value="1"/>
</dbReference>
<feature type="binding site" evidence="10">
    <location>
        <position position="263"/>
    </location>
    <ligand>
        <name>glycerol</name>
        <dbReference type="ChEBI" id="CHEBI:17754"/>
    </ligand>
</feature>
<feature type="binding site" evidence="10">
    <location>
        <position position="247"/>
    </location>
    <ligand>
        <name>glycerol</name>
        <dbReference type="ChEBI" id="CHEBI:17754"/>
    </ligand>
</feature>
<feature type="binding site" evidence="12">
    <location>
        <begin position="97"/>
        <end position="101"/>
    </location>
    <ligand>
        <name>NAD(+)</name>
        <dbReference type="ChEBI" id="CHEBI:57540"/>
    </ligand>
</feature>
<organism evidence="13 14">
    <name type="scientific">Chondromyces apiculatus DSM 436</name>
    <dbReference type="NCBI Taxonomy" id="1192034"/>
    <lineage>
        <taxon>Bacteria</taxon>
        <taxon>Pseudomonadati</taxon>
        <taxon>Myxococcota</taxon>
        <taxon>Polyangia</taxon>
        <taxon>Polyangiales</taxon>
        <taxon>Polyangiaceae</taxon>
        <taxon>Chondromyces</taxon>
    </lineage>
</organism>
<dbReference type="RefSeq" id="WP_044243598.1">
    <property type="nucleotide sequence ID" value="NZ_ASRX01000030.1"/>
</dbReference>
<keyword evidence="3 10" id="KW-0479">Metal-binding</keyword>
<dbReference type="InterPro" id="IPR032837">
    <property type="entry name" value="G1PDH"/>
</dbReference>
<keyword evidence="9" id="KW-1208">Phospholipid metabolism</keyword>
<keyword evidence="14" id="KW-1185">Reference proteome</keyword>
<dbReference type="GO" id="GO:0016614">
    <property type="term" value="F:oxidoreductase activity, acting on CH-OH group of donors"/>
    <property type="evidence" value="ECO:0007669"/>
    <property type="project" value="InterPro"/>
</dbReference>
<dbReference type="GO" id="GO:0046872">
    <property type="term" value="F:metal ion binding"/>
    <property type="evidence" value="ECO:0007669"/>
    <property type="project" value="UniProtKB-KW"/>
</dbReference>
<feature type="binding site" evidence="11">
    <location>
        <position position="124"/>
    </location>
    <ligand>
        <name>glycerol</name>
        <dbReference type="ChEBI" id="CHEBI:17754"/>
    </ligand>
</feature>
<dbReference type="eggNOG" id="COG0371">
    <property type="taxonomic scope" value="Bacteria"/>
</dbReference>
<dbReference type="PIRSF" id="PIRSF000112">
    <property type="entry name" value="Glycerol_dehydrogenase"/>
    <property type="match status" value="1"/>
</dbReference>
<dbReference type="GO" id="GO:0008654">
    <property type="term" value="P:phospholipid biosynthetic process"/>
    <property type="evidence" value="ECO:0007669"/>
    <property type="project" value="UniProtKB-KW"/>
</dbReference>
<dbReference type="PANTHER" id="PTHR43616:SF5">
    <property type="entry name" value="GLYCEROL DEHYDROGENASE 1"/>
    <property type="match status" value="1"/>
</dbReference>
<reference evidence="13 14" key="1">
    <citation type="submission" date="2013-05" db="EMBL/GenBank/DDBJ databases">
        <title>Genome assembly of Chondromyces apiculatus DSM 436.</title>
        <authorList>
            <person name="Sharma G."/>
            <person name="Khatri I."/>
            <person name="Kaur C."/>
            <person name="Mayilraj S."/>
            <person name="Subramanian S."/>
        </authorList>
    </citation>
    <scope>NUCLEOTIDE SEQUENCE [LARGE SCALE GENOMIC DNA]</scope>
    <source>
        <strain evidence="13 14">DSM 436</strain>
    </source>
</reference>
<keyword evidence="5" id="KW-0560">Oxidoreductase</keyword>
<evidence type="ECO:0000256" key="2">
    <source>
        <dbReference type="ARBA" id="ARBA00022516"/>
    </source>
</evidence>
<dbReference type="Proteomes" id="UP000019678">
    <property type="component" value="Unassembled WGS sequence"/>
</dbReference>
<evidence type="ECO:0000256" key="10">
    <source>
        <dbReference type="PIRSR" id="PIRSR000112-1"/>
    </source>
</evidence>
<keyword evidence="7" id="KW-0443">Lipid metabolism</keyword>
<keyword evidence="4" id="KW-0521">NADP</keyword>
<dbReference type="CDD" id="cd08174">
    <property type="entry name" value="G1PDH-like"/>
    <property type="match status" value="1"/>
</dbReference>
<protein>
    <submittedName>
        <fullName evidence="13">Glycerol dehydrogenase</fullName>
    </submittedName>
</protein>
<dbReference type="PANTHER" id="PTHR43616">
    <property type="entry name" value="GLYCEROL DEHYDROGENASE"/>
    <property type="match status" value="1"/>
</dbReference>
<evidence type="ECO:0000256" key="6">
    <source>
        <dbReference type="ARBA" id="ARBA00023027"/>
    </source>
</evidence>
<feature type="binding site" evidence="12">
    <location>
        <begin position="119"/>
        <end position="122"/>
    </location>
    <ligand>
        <name>NAD(+)</name>
        <dbReference type="ChEBI" id="CHEBI:57540"/>
    </ligand>
</feature>
<dbReference type="Gene3D" id="1.20.1090.10">
    <property type="entry name" value="Dehydroquinate synthase-like - alpha domain"/>
    <property type="match status" value="1"/>
</dbReference>
<evidence type="ECO:0000256" key="5">
    <source>
        <dbReference type="ARBA" id="ARBA00023002"/>
    </source>
</evidence>
<evidence type="ECO:0000256" key="4">
    <source>
        <dbReference type="ARBA" id="ARBA00022857"/>
    </source>
</evidence>
<keyword evidence="8" id="KW-0594">Phospholipid biosynthesis</keyword>
<evidence type="ECO:0000256" key="8">
    <source>
        <dbReference type="ARBA" id="ARBA00023209"/>
    </source>
</evidence>
<feature type="binding site" evidence="12">
    <location>
        <position position="128"/>
    </location>
    <ligand>
        <name>NAD(+)</name>
        <dbReference type="ChEBI" id="CHEBI:57540"/>
    </ligand>
</feature>